<dbReference type="KEGG" id="tna:CTN_1404"/>
<dbReference type="AlphaFoldDB" id="B9K9E7"/>
<dbReference type="eggNOG" id="COG0664">
    <property type="taxonomic scope" value="Bacteria"/>
</dbReference>
<dbReference type="SMART" id="SM00100">
    <property type="entry name" value="cNMP"/>
    <property type="match status" value="1"/>
</dbReference>
<protein>
    <submittedName>
        <fullName evidence="6">Transcriptional regulator, Crp/Fnr family</fullName>
    </submittedName>
</protein>
<evidence type="ECO:0000256" key="1">
    <source>
        <dbReference type="ARBA" id="ARBA00023015"/>
    </source>
</evidence>
<evidence type="ECO:0000259" key="4">
    <source>
        <dbReference type="PROSITE" id="PS50042"/>
    </source>
</evidence>
<evidence type="ECO:0000256" key="3">
    <source>
        <dbReference type="ARBA" id="ARBA00023163"/>
    </source>
</evidence>
<dbReference type="CDD" id="cd00038">
    <property type="entry name" value="CAP_ED"/>
    <property type="match status" value="1"/>
</dbReference>
<dbReference type="Gene3D" id="2.60.120.10">
    <property type="entry name" value="Jelly Rolls"/>
    <property type="match status" value="1"/>
</dbReference>
<keyword evidence="1" id="KW-0805">Transcription regulation</keyword>
<dbReference type="PROSITE" id="PS50042">
    <property type="entry name" value="CNMP_BINDING_3"/>
    <property type="match status" value="1"/>
</dbReference>
<dbReference type="SUPFAM" id="SSF46785">
    <property type="entry name" value="Winged helix' DNA-binding domain"/>
    <property type="match status" value="1"/>
</dbReference>
<dbReference type="InterPro" id="IPR018490">
    <property type="entry name" value="cNMP-bd_dom_sf"/>
</dbReference>
<accession>B9K9E7</accession>
<evidence type="ECO:0000259" key="5">
    <source>
        <dbReference type="PROSITE" id="PS51063"/>
    </source>
</evidence>
<name>B9K9E7_THENN</name>
<keyword evidence="3" id="KW-0804">Transcription</keyword>
<dbReference type="Pfam" id="PF13545">
    <property type="entry name" value="HTH_Crp_2"/>
    <property type="match status" value="1"/>
</dbReference>
<proteinExistence type="predicted"/>
<dbReference type="Pfam" id="PF00027">
    <property type="entry name" value="cNMP_binding"/>
    <property type="match status" value="1"/>
</dbReference>
<dbReference type="GO" id="GO:0003700">
    <property type="term" value="F:DNA-binding transcription factor activity"/>
    <property type="evidence" value="ECO:0007669"/>
    <property type="project" value="TreeGrafter"/>
</dbReference>
<keyword evidence="2" id="KW-0238">DNA-binding</keyword>
<organism evidence="6 7">
    <name type="scientific">Thermotoga neapolitana (strain ATCC 49049 / DSM 4359 / NBRC 107923 / NS-E)</name>
    <dbReference type="NCBI Taxonomy" id="309803"/>
    <lineage>
        <taxon>Bacteria</taxon>
        <taxon>Thermotogati</taxon>
        <taxon>Thermotogota</taxon>
        <taxon>Thermotogae</taxon>
        <taxon>Thermotogales</taxon>
        <taxon>Thermotogaceae</taxon>
        <taxon>Thermotoga</taxon>
    </lineage>
</organism>
<dbReference type="GO" id="GO:0003677">
    <property type="term" value="F:DNA binding"/>
    <property type="evidence" value="ECO:0007669"/>
    <property type="project" value="UniProtKB-KW"/>
</dbReference>
<dbReference type="InterPro" id="IPR012318">
    <property type="entry name" value="HTH_CRP"/>
</dbReference>
<keyword evidence="7" id="KW-1185">Reference proteome</keyword>
<feature type="domain" description="HTH crp-type" evidence="5">
    <location>
        <begin position="135"/>
        <end position="201"/>
    </location>
</feature>
<feature type="domain" description="Cyclic nucleotide-binding" evidence="4">
    <location>
        <begin position="21"/>
        <end position="121"/>
    </location>
</feature>
<dbReference type="InterPro" id="IPR050397">
    <property type="entry name" value="Env_Response_Regulators"/>
</dbReference>
<evidence type="ECO:0000313" key="6">
    <source>
        <dbReference type="EMBL" id="ACM23580.1"/>
    </source>
</evidence>
<evidence type="ECO:0000256" key="2">
    <source>
        <dbReference type="ARBA" id="ARBA00023125"/>
    </source>
</evidence>
<dbReference type="InterPro" id="IPR000595">
    <property type="entry name" value="cNMP-bd_dom"/>
</dbReference>
<dbReference type="InterPro" id="IPR036390">
    <property type="entry name" value="WH_DNA-bd_sf"/>
</dbReference>
<dbReference type="PANTHER" id="PTHR24567:SF58">
    <property type="entry name" value="CYCLIC AMP-BINDING REGULATORY PROTEIN"/>
    <property type="match status" value="1"/>
</dbReference>
<reference evidence="6 7" key="1">
    <citation type="journal article" date="2009" name="Biosci. Biotechnol. Biochem.">
        <title>WeGAS: a web-based microbial genome annotation system.</title>
        <authorList>
            <person name="Lee D."/>
            <person name="Seo H."/>
            <person name="Park C."/>
            <person name="Park K."/>
        </authorList>
    </citation>
    <scope>NUCLEOTIDE SEQUENCE [LARGE SCALE GENOMIC DNA]</scope>
    <source>
        <strain evidence="7">ATCC 49049 / DSM 4359 / NBRC 107923 / NS-E</strain>
    </source>
</reference>
<dbReference type="PROSITE" id="PS51063">
    <property type="entry name" value="HTH_CRP_2"/>
    <property type="match status" value="1"/>
</dbReference>
<dbReference type="SUPFAM" id="SSF51206">
    <property type="entry name" value="cAMP-binding domain-like"/>
    <property type="match status" value="1"/>
</dbReference>
<gene>
    <name evidence="6" type="ordered locus">CTN_1404</name>
</gene>
<dbReference type="HOGENOM" id="CLU_075053_4_1_0"/>
<dbReference type="SMART" id="SM00419">
    <property type="entry name" value="HTH_CRP"/>
    <property type="match status" value="1"/>
</dbReference>
<dbReference type="GO" id="GO:0005829">
    <property type="term" value="C:cytosol"/>
    <property type="evidence" value="ECO:0007669"/>
    <property type="project" value="TreeGrafter"/>
</dbReference>
<dbReference type="EMBL" id="CP000916">
    <property type="protein sequence ID" value="ACM23580.1"/>
    <property type="molecule type" value="Genomic_DNA"/>
</dbReference>
<dbReference type="InterPro" id="IPR014710">
    <property type="entry name" value="RmlC-like_jellyroll"/>
</dbReference>
<evidence type="ECO:0000313" key="7">
    <source>
        <dbReference type="Proteomes" id="UP000000445"/>
    </source>
</evidence>
<dbReference type="STRING" id="309803.CTN_1404"/>
<dbReference type="Proteomes" id="UP000000445">
    <property type="component" value="Chromosome"/>
</dbReference>
<dbReference type="PANTHER" id="PTHR24567">
    <property type="entry name" value="CRP FAMILY TRANSCRIPTIONAL REGULATORY PROTEIN"/>
    <property type="match status" value="1"/>
</dbReference>
<sequence length="207" mass="23887">MLRGWGVLLKNLLQHGQVLTFREGEMVRYQGDPIDDILVLLEGSLRTEHVSENGKVLEIDTIRPVQIVASGLVFSRDPVYPVNVIAKEDSKILSIPKEKFLDLLMKDRNLLLFFLEDVSEHFRIVSEKLFFLTTKTLKEKVIHYLVHHMNEDGELVLPVSVEELSRIFGCARPALSRVFQDLEREGFIEKKGRRIRVLRNPLEDGKI</sequence>